<organism evidence="1">
    <name type="scientific">Anguilla anguilla</name>
    <name type="common">European freshwater eel</name>
    <name type="synonym">Muraena anguilla</name>
    <dbReference type="NCBI Taxonomy" id="7936"/>
    <lineage>
        <taxon>Eukaryota</taxon>
        <taxon>Metazoa</taxon>
        <taxon>Chordata</taxon>
        <taxon>Craniata</taxon>
        <taxon>Vertebrata</taxon>
        <taxon>Euteleostomi</taxon>
        <taxon>Actinopterygii</taxon>
        <taxon>Neopterygii</taxon>
        <taxon>Teleostei</taxon>
        <taxon>Anguilliformes</taxon>
        <taxon>Anguillidae</taxon>
        <taxon>Anguilla</taxon>
    </lineage>
</organism>
<sequence>MEIVLFVHHLNRNGCIVINMKLVFLGFLGIERNLPFTFEVYVVDEIHYC</sequence>
<dbReference type="AlphaFoldDB" id="A0A0E9XZD5"/>
<reference evidence="1" key="1">
    <citation type="submission" date="2014-11" db="EMBL/GenBank/DDBJ databases">
        <authorList>
            <person name="Amaro Gonzalez C."/>
        </authorList>
    </citation>
    <scope>NUCLEOTIDE SEQUENCE</scope>
</reference>
<evidence type="ECO:0000313" key="1">
    <source>
        <dbReference type="EMBL" id="JAI08108.1"/>
    </source>
</evidence>
<dbReference type="EMBL" id="GBXM01000470">
    <property type="protein sequence ID" value="JAI08108.1"/>
    <property type="molecule type" value="Transcribed_RNA"/>
</dbReference>
<accession>A0A0E9XZD5</accession>
<name>A0A0E9XZD5_ANGAN</name>
<proteinExistence type="predicted"/>
<reference evidence="1" key="2">
    <citation type="journal article" date="2015" name="Fish Shellfish Immunol.">
        <title>Early steps in the European eel (Anguilla anguilla)-Vibrio vulnificus interaction in the gills: Role of the RtxA13 toxin.</title>
        <authorList>
            <person name="Callol A."/>
            <person name="Pajuelo D."/>
            <person name="Ebbesson L."/>
            <person name="Teles M."/>
            <person name="MacKenzie S."/>
            <person name="Amaro C."/>
        </authorList>
    </citation>
    <scope>NUCLEOTIDE SEQUENCE</scope>
</reference>
<protein>
    <submittedName>
        <fullName evidence="1">Uncharacterized protein</fullName>
    </submittedName>
</protein>